<dbReference type="InterPro" id="IPR002364">
    <property type="entry name" value="Quin_OxRdtase/zeta-crystal_CS"/>
</dbReference>
<gene>
    <name evidence="2" type="ORF">OIU77_028843</name>
</gene>
<dbReference type="InterPro" id="IPR013149">
    <property type="entry name" value="ADH-like_C"/>
</dbReference>
<dbReference type="PROSITE" id="PS01162">
    <property type="entry name" value="QOR_ZETA_CRYSTAL"/>
    <property type="match status" value="1"/>
</dbReference>
<dbReference type="InterPro" id="IPR020843">
    <property type="entry name" value="ER"/>
</dbReference>
<dbReference type="SUPFAM" id="SSF50129">
    <property type="entry name" value="GroES-like"/>
    <property type="match status" value="1"/>
</dbReference>
<feature type="domain" description="Enoyl reductase (ER)" evidence="1">
    <location>
        <begin position="298"/>
        <end position="621"/>
    </location>
</feature>
<dbReference type="InterPro" id="IPR036291">
    <property type="entry name" value="NAD(P)-bd_dom_sf"/>
</dbReference>
<dbReference type="InterPro" id="IPR002347">
    <property type="entry name" value="SDR_fam"/>
</dbReference>
<accession>A0ABQ9BIW3</accession>
<dbReference type="SUPFAM" id="SSF51735">
    <property type="entry name" value="NAD(P)-binding Rossmann-fold domains"/>
    <property type="match status" value="2"/>
</dbReference>
<dbReference type="PRINTS" id="PR00080">
    <property type="entry name" value="SDRFAMILY"/>
</dbReference>
<comment type="caution">
    <text evidence="2">The sequence shown here is derived from an EMBL/GenBank/DDBJ whole genome shotgun (WGS) entry which is preliminary data.</text>
</comment>
<dbReference type="Gene3D" id="3.40.50.720">
    <property type="entry name" value="NAD(P)-binding Rossmann-like Domain"/>
    <property type="match status" value="2"/>
</dbReference>
<dbReference type="EMBL" id="JAPFFI010000008">
    <property type="protein sequence ID" value="KAJ6385746.1"/>
    <property type="molecule type" value="Genomic_DNA"/>
</dbReference>
<dbReference type="Pfam" id="PF08240">
    <property type="entry name" value="ADH_N"/>
    <property type="match status" value="1"/>
</dbReference>
<reference evidence="2" key="2">
    <citation type="journal article" date="2023" name="Int. J. Mol. Sci.">
        <title>De Novo Assembly and Annotation of 11 Diverse Shrub Willow (Salix) Genomes Reveals Novel Gene Organization in Sex-Linked Regions.</title>
        <authorList>
            <person name="Hyden B."/>
            <person name="Feng K."/>
            <person name="Yates T.B."/>
            <person name="Jawdy S."/>
            <person name="Cereghino C."/>
            <person name="Smart L.B."/>
            <person name="Muchero W."/>
        </authorList>
    </citation>
    <scope>NUCLEOTIDE SEQUENCE</scope>
    <source>
        <tissue evidence="2">Shoot tip</tissue>
    </source>
</reference>
<name>A0ABQ9BIW3_9ROSI</name>
<evidence type="ECO:0000313" key="3">
    <source>
        <dbReference type="Proteomes" id="UP001141253"/>
    </source>
</evidence>
<dbReference type="PANTHER" id="PTHR43677">
    <property type="entry name" value="SHORT-CHAIN DEHYDROGENASE/REDUCTASE"/>
    <property type="match status" value="1"/>
</dbReference>
<dbReference type="InterPro" id="IPR013154">
    <property type="entry name" value="ADH-like_N"/>
</dbReference>
<dbReference type="InterPro" id="IPR011032">
    <property type="entry name" value="GroES-like_sf"/>
</dbReference>
<dbReference type="Proteomes" id="UP001141253">
    <property type="component" value="Chromosome 9"/>
</dbReference>
<dbReference type="PANTHER" id="PTHR43677:SF3">
    <property type="entry name" value="PROSTAGLANDIN REDUCTASE 3"/>
    <property type="match status" value="1"/>
</dbReference>
<dbReference type="SMART" id="SM00829">
    <property type="entry name" value="PKS_ER"/>
    <property type="match status" value="1"/>
</dbReference>
<dbReference type="Pfam" id="PF00106">
    <property type="entry name" value="adh_short"/>
    <property type="match status" value="1"/>
</dbReference>
<evidence type="ECO:0000313" key="2">
    <source>
        <dbReference type="EMBL" id="KAJ6385746.1"/>
    </source>
</evidence>
<evidence type="ECO:0000259" key="1">
    <source>
        <dbReference type="SMART" id="SM00829"/>
    </source>
</evidence>
<sequence>MKIKPGLSAMVTGGASGIGKALSLALGEKGIFVTVIDFSEEKGKEVASLIEKESAKFHSNLGFPAALFIRCDVSNSRDLAAAFEKHVSTYGGMDICINCAGIGNPIPFYKDKTDGTHSWKHTVNVNLLAVIDCTHLAINIMQAAQKPGVIINLGSASGLYPMYNDPIYAGSKGGVVMFTRSLVPYKRRGIRINVLCPEFVKTEMGEKMDSKFIDMLGGFIPMKMVLKGAFELISDESKAGSCLWITNRRGMEYWPTPTEETKYLARSSNFKRRVSYHAPVNLQFPQSYEKLVVHTLSHNFRNATHIVRTPLRLPIGSHQALVKVIYAGVNASDVNFSSGRYFSGKNQDLSSSLPFDAGFEAVGIVAAVGESVTDLKVGTPAALMTFGSYAEFTVVPAKHILPVPRPDPEVVALLTSGMTASIALEKCGQMKSGEAVLVTAAAGGTGQFAVQLAKLAGNTVVATCGGNKKAILLKQLGVDRVIDYKAEDVKMVLKKEFPKGIDIIYESVGGDMFDLCLNALAMHGRLIVIGMISQYQGEHGWTPANYTGLCEKILAKSQTVAGFFLLQHTHLWAQHLDRLYNMFASGKLKVELDQKRFDGVHSVADAVEYLHSGKSVGKVVVCIDPTFSEQKSKL</sequence>
<protein>
    <recommendedName>
        <fullName evidence="1">Enoyl reductase (ER) domain-containing protein</fullName>
    </recommendedName>
</protein>
<dbReference type="Pfam" id="PF00107">
    <property type="entry name" value="ADH_zinc_N"/>
    <property type="match status" value="1"/>
</dbReference>
<organism evidence="2 3">
    <name type="scientific">Salix suchowensis</name>
    <dbReference type="NCBI Taxonomy" id="1278906"/>
    <lineage>
        <taxon>Eukaryota</taxon>
        <taxon>Viridiplantae</taxon>
        <taxon>Streptophyta</taxon>
        <taxon>Embryophyta</taxon>
        <taxon>Tracheophyta</taxon>
        <taxon>Spermatophyta</taxon>
        <taxon>Magnoliopsida</taxon>
        <taxon>eudicotyledons</taxon>
        <taxon>Gunneridae</taxon>
        <taxon>Pentapetalae</taxon>
        <taxon>rosids</taxon>
        <taxon>fabids</taxon>
        <taxon>Malpighiales</taxon>
        <taxon>Salicaceae</taxon>
        <taxon>Saliceae</taxon>
        <taxon>Salix</taxon>
    </lineage>
</organism>
<dbReference type="InterPro" id="IPR051397">
    <property type="entry name" value="Zn-ADH-like_protein"/>
</dbReference>
<dbReference type="PRINTS" id="PR00081">
    <property type="entry name" value="GDHRDH"/>
</dbReference>
<keyword evidence="3" id="KW-1185">Reference proteome</keyword>
<reference evidence="2" key="1">
    <citation type="submission" date="2022-10" db="EMBL/GenBank/DDBJ databases">
        <authorList>
            <person name="Hyden B.L."/>
            <person name="Feng K."/>
            <person name="Yates T."/>
            <person name="Jawdy S."/>
            <person name="Smart L.B."/>
            <person name="Muchero W."/>
        </authorList>
    </citation>
    <scope>NUCLEOTIDE SEQUENCE</scope>
    <source>
        <tissue evidence="2">Shoot tip</tissue>
    </source>
</reference>
<proteinExistence type="predicted"/>
<dbReference type="Gene3D" id="3.90.180.10">
    <property type="entry name" value="Medium-chain alcohol dehydrogenases, catalytic domain"/>
    <property type="match status" value="1"/>
</dbReference>
<dbReference type="CDD" id="cd08250">
    <property type="entry name" value="Mgc45594_like"/>
    <property type="match status" value="1"/>
</dbReference>